<dbReference type="Gene3D" id="3.40.50.880">
    <property type="match status" value="1"/>
</dbReference>
<evidence type="ECO:0000259" key="11">
    <source>
        <dbReference type="Pfam" id="PF00117"/>
    </source>
</evidence>
<dbReference type="InterPro" id="IPR029062">
    <property type="entry name" value="Class_I_gatase-like"/>
</dbReference>
<sequence>MVKKRVIKKFVFHLLLYRIDRKKRKELQNRFEQKSQPELPIGIIDYGMGNLQSVEKAFEALSCKVERLCYPPNHYNFLAIVLPGVGAFGDGIRGLEARGFLPFLKSWISKDLPFLGICLGYQLLFEESLESKGAKGIGIFKGKVVRFPESKEKVPHIGWNSVEVLKKSEYLEGISSGDYFYFVHSYYPEVVQKEIILLQTTYMVPFTSAIARGNLLATQFHPEKSHKKGIQLLKNFLIHSTIHRPLQSI</sequence>
<feature type="domain" description="Glutamine amidotransferase" evidence="11">
    <location>
        <begin position="43"/>
        <end position="239"/>
    </location>
</feature>
<evidence type="ECO:0000256" key="9">
    <source>
        <dbReference type="ARBA" id="ARBA00049534"/>
    </source>
</evidence>
<evidence type="ECO:0000256" key="4">
    <source>
        <dbReference type="ARBA" id="ARBA00022801"/>
    </source>
</evidence>
<evidence type="ECO:0000256" key="6">
    <source>
        <dbReference type="ARBA" id="ARBA00023102"/>
    </source>
</evidence>
<evidence type="ECO:0000256" key="5">
    <source>
        <dbReference type="ARBA" id="ARBA00022962"/>
    </source>
</evidence>
<evidence type="ECO:0000256" key="10">
    <source>
        <dbReference type="HAMAP-Rule" id="MF_00278"/>
    </source>
</evidence>
<dbReference type="Pfam" id="PF00117">
    <property type="entry name" value="GATase"/>
    <property type="match status" value="1"/>
</dbReference>
<feature type="active site" evidence="10">
    <location>
        <position position="221"/>
    </location>
</feature>
<protein>
    <recommendedName>
        <fullName evidence="10">Imidazole glycerol phosphate synthase subunit HisH</fullName>
        <ecNumber evidence="10">4.3.2.10</ecNumber>
    </recommendedName>
    <alternativeName>
        <fullName evidence="10">IGP synthase glutaminase subunit</fullName>
        <ecNumber evidence="10">3.5.1.2</ecNumber>
    </alternativeName>
    <alternativeName>
        <fullName evidence="10">IGP synthase subunit HisH</fullName>
    </alternativeName>
    <alternativeName>
        <fullName evidence="10">ImGP synthase subunit HisH</fullName>
        <shortName evidence="10">IGPS subunit HisH</shortName>
    </alternativeName>
</protein>
<comment type="pathway">
    <text evidence="1 10">Amino-acid biosynthesis; L-histidine biosynthesis; L-histidine from 5-phospho-alpha-D-ribose 1-diphosphate: step 5/9.</text>
</comment>
<keyword evidence="5 10" id="KW-0315">Glutamine amidotransferase</keyword>
<dbReference type="EMBL" id="CP037899">
    <property type="protein sequence ID" value="QDQ41644.1"/>
    <property type="molecule type" value="Genomic_DNA"/>
</dbReference>
<dbReference type="PROSITE" id="PS51273">
    <property type="entry name" value="GATASE_TYPE_1"/>
    <property type="match status" value="1"/>
</dbReference>
<evidence type="ECO:0000256" key="8">
    <source>
        <dbReference type="ARBA" id="ARBA00047838"/>
    </source>
</evidence>
<evidence type="ECO:0000256" key="1">
    <source>
        <dbReference type="ARBA" id="ARBA00005091"/>
    </source>
</evidence>
<evidence type="ECO:0000256" key="2">
    <source>
        <dbReference type="ARBA" id="ARBA00011152"/>
    </source>
</evidence>
<proteinExistence type="inferred from homology"/>
<dbReference type="SUPFAM" id="SSF52317">
    <property type="entry name" value="Class I glutamine amidotransferase-like"/>
    <property type="match status" value="1"/>
</dbReference>
<keyword evidence="10" id="KW-0963">Cytoplasm</keyword>
<dbReference type="PANTHER" id="PTHR42701">
    <property type="entry name" value="IMIDAZOLE GLYCEROL PHOSPHATE SYNTHASE SUBUNIT HISH"/>
    <property type="match status" value="1"/>
</dbReference>
<dbReference type="STRING" id="1202785.A946_09020"/>
<dbReference type="GO" id="GO:0000105">
    <property type="term" value="P:L-histidine biosynthetic process"/>
    <property type="evidence" value="ECO:0007669"/>
    <property type="project" value="UniProtKB-UniRule"/>
</dbReference>
<name>A0A516TKD9_9BACT</name>
<dbReference type="Proteomes" id="UP000315925">
    <property type="component" value="Chromosome"/>
</dbReference>
<accession>A0A516TKD9</accession>
<dbReference type="UniPathway" id="UPA00031">
    <property type="reaction ID" value="UER00010"/>
</dbReference>
<dbReference type="GO" id="GO:0016829">
    <property type="term" value="F:lyase activity"/>
    <property type="evidence" value="ECO:0007669"/>
    <property type="project" value="UniProtKB-KW"/>
</dbReference>
<dbReference type="AlphaFoldDB" id="A0A516TKD9"/>
<evidence type="ECO:0000313" key="13">
    <source>
        <dbReference type="Proteomes" id="UP000315925"/>
    </source>
</evidence>
<comment type="subunit">
    <text evidence="2 10">Heterodimer of HisH and HisF.</text>
</comment>
<keyword evidence="12" id="KW-0808">Transferase</keyword>
<dbReference type="InterPro" id="IPR017926">
    <property type="entry name" value="GATASE"/>
</dbReference>
<organism evidence="12 13">
    <name type="scientific">Methylacidiphilum kamchatkense Kam1</name>
    <dbReference type="NCBI Taxonomy" id="1202785"/>
    <lineage>
        <taxon>Bacteria</taxon>
        <taxon>Pseudomonadati</taxon>
        <taxon>Verrucomicrobiota</taxon>
        <taxon>Methylacidiphilae</taxon>
        <taxon>Methylacidiphilales</taxon>
        <taxon>Methylacidiphilaceae</taxon>
        <taxon>Methylacidiphilum (ex Ratnadevi et al. 2023)</taxon>
    </lineage>
</organism>
<dbReference type="PANTHER" id="PTHR42701:SF1">
    <property type="entry name" value="IMIDAZOLE GLYCEROL PHOSPHATE SYNTHASE SUBUNIT HISH"/>
    <property type="match status" value="1"/>
</dbReference>
<comment type="subcellular location">
    <subcellularLocation>
        <location evidence="10">Cytoplasm</location>
    </subcellularLocation>
</comment>
<dbReference type="CDD" id="cd01748">
    <property type="entry name" value="GATase1_IGP_Synthase"/>
    <property type="match status" value="1"/>
</dbReference>
<reference evidence="13" key="1">
    <citation type="submission" date="2019-03" db="EMBL/GenBank/DDBJ databases">
        <title>Complete genome of Methylacidiphilum kamchatkense Kam1.</title>
        <authorList>
            <person name="Kruse T."/>
            <person name="Murarilal Ratnadevi C."/>
            <person name="Erikstad H.-A."/>
            <person name="Birkeland N.-K."/>
        </authorList>
    </citation>
    <scope>NUCLEOTIDE SEQUENCE [LARGE SCALE GENOMIC DNA]</scope>
    <source>
        <strain evidence="13">kam1</strain>
    </source>
</reference>
<keyword evidence="6 10" id="KW-0368">Histidine biosynthesis</keyword>
<dbReference type="EC" id="3.5.1.2" evidence="10"/>
<dbReference type="InterPro" id="IPR010139">
    <property type="entry name" value="Imidazole-glycPsynth_HisH"/>
</dbReference>
<dbReference type="GO" id="GO:0000107">
    <property type="term" value="F:imidazoleglycerol-phosphate synthase activity"/>
    <property type="evidence" value="ECO:0007669"/>
    <property type="project" value="UniProtKB-UniRule"/>
</dbReference>
<evidence type="ECO:0000313" key="12">
    <source>
        <dbReference type="EMBL" id="QDQ41644.1"/>
    </source>
</evidence>
<evidence type="ECO:0000256" key="3">
    <source>
        <dbReference type="ARBA" id="ARBA00022605"/>
    </source>
</evidence>
<comment type="catalytic activity">
    <reaction evidence="9 10">
        <text>L-glutamine + H2O = L-glutamate + NH4(+)</text>
        <dbReference type="Rhea" id="RHEA:15889"/>
        <dbReference type="ChEBI" id="CHEBI:15377"/>
        <dbReference type="ChEBI" id="CHEBI:28938"/>
        <dbReference type="ChEBI" id="CHEBI:29985"/>
        <dbReference type="ChEBI" id="CHEBI:58359"/>
        <dbReference type="EC" id="3.5.1.2"/>
    </reaction>
</comment>
<evidence type="ECO:0000256" key="7">
    <source>
        <dbReference type="ARBA" id="ARBA00023239"/>
    </source>
</evidence>
<dbReference type="KEGG" id="mkc:kam1_393"/>
<dbReference type="GO" id="GO:0005737">
    <property type="term" value="C:cytoplasm"/>
    <property type="evidence" value="ECO:0007669"/>
    <property type="project" value="UniProtKB-SubCell"/>
</dbReference>
<dbReference type="HAMAP" id="MF_00278">
    <property type="entry name" value="HisH"/>
    <property type="match status" value="1"/>
</dbReference>
<keyword evidence="3 10" id="KW-0028">Amino-acid biosynthesis</keyword>
<dbReference type="EC" id="4.3.2.10" evidence="10"/>
<feature type="active site" description="Nucleophile" evidence="10">
    <location>
        <position position="118"/>
    </location>
</feature>
<keyword evidence="7 10" id="KW-0456">Lyase</keyword>
<keyword evidence="12" id="KW-0328">Glycosyltransferase</keyword>
<comment type="catalytic activity">
    <reaction evidence="8 10">
        <text>5-[(5-phospho-1-deoxy-D-ribulos-1-ylimino)methylamino]-1-(5-phospho-beta-D-ribosyl)imidazole-4-carboxamide + L-glutamine = D-erythro-1-(imidazol-4-yl)glycerol 3-phosphate + 5-amino-1-(5-phospho-beta-D-ribosyl)imidazole-4-carboxamide + L-glutamate + H(+)</text>
        <dbReference type="Rhea" id="RHEA:24793"/>
        <dbReference type="ChEBI" id="CHEBI:15378"/>
        <dbReference type="ChEBI" id="CHEBI:29985"/>
        <dbReference type="ChEBI" id="CHEBI:58278"/>
        <dbReference type="ChEBI" id="CHEBI:58359"/>
        <dbReference type="ChEBI" id="CHEBI:58475"/>
        <dbReference type="ChEBI" id="CHEBI:58525"/>
        <dbReference type="EC" id="4.3.2.10"/>
    </reaction>
</comment>
<keyword evidence="4 10" id="KW-0378">Hydrolase</keyword>
<feature type="active site" evidence="10">
    <location>
        <position position="223"/>
    </location>
</feature>
<dbReference type="NCBIfam" id="TIGR01855">
    <property type="entry name" value="IMP_synth_hisH"/>
    <property type="match status" value="1"/>
</dbReference>
<dbReference type="GO" id="GO:0004359">
    <property type="term" value="F:glutaminase activity"/>
    <property type="evidence" value="ECO:0007669"/>
    <property type="project" value="UniProtKB-EC"/>
</dbReference>
<gene>
    <name evidence="10" type="primary">hisH</name>
    <name evidence="12" type="ORF">kam1_393</name>
</gene>
<comment type="function">
    <text evidence="10">IGPS catalyzes the conversion of PRFAR and glutamine to IGP, AICAR and glutamate. The HisH subunit catalyzes the hydrolysis of glutamine to glutamate and ammonia as part of the synthesis of IGP and AICAR. The resulting ammonia molecule is channeled to the active site of HisF.</text>
</comment>